<dbReference type="PANTHER" id="PTHR33966:SF1">
    <property type="entry name" value="PROTEIN ODR-4 HOMOLOG"/>
    <property type="match status" value="1"/>
</dbReference>
<proteinExistence type="inferred from homology"/>
<dbReference type="PANTHER" id="PTHR33966">
    <property type="entry name" value="PROTEIN ODR-4 HOMOLOG"/>
    <property type="match status" value="1"/>
</dbReference>
<comment type="similarity">
    <text evidence="2">Belongs to the ODR-4 family.</text>
</comment>
<reference evidence="7 8" key="1">
    <citation type="submission" date="2023-02" db="EMBL/GenBank/DDBJ databases">
        <title>LHISI_Scaffold_Assembly.</title>
        <authorList>
            <person name="Stuart O.P."/>
            <person name="Cleave R."/>
            <person name="Magrath M.J.L."/>
            <person name="Mikheyev A.S."/>
        </authorList>
    </citation>
    <scope>NUCLEOTIDE SEQUENCE [LARGE SCALE GENOMIC DNA]</scope>
    <source>
        <strain evidence="7">Daus_M_001</strain>
        <tissue evidence="7">Leg muscle</tissue>
    </source>
</reference>
<dbReference type="EMBL" id="JARBHB010000012">
    <property type="protein sequence ID" value="KAJ8871668.1"/>
    <property type="molecule type" value="Genomic_DNA"/>
</dbReference>
<name>A0ABQ9GI19_9NEOP</name>
<evidence type="ECO:0000256" key="4">
    <source>
        <dbReference type="ARBA" id="ARBA00022989"/>
    </source>
</evidence>
<evidence type="ECO:0008006" key="9">
    <source>
        <dbReference type="Google" id="ProtNLM"/>
    </source>
</evidence>
<gene>
    <name evidence="7" type="ORF">PR048_027995</name>
</gene>
<dbReference type="Proteomes" id="UP001159363">
    <property type="component" value="Chromosome 11"/>
</dbReference>
<evidence type="ECO:0000256" key="2">
    <source>
        <dbReference type="ARBA" id="ARBA00010131"/>
    </source>
</evidence>
<keyword evidence="3 6" id="KW-0812">Transmembrane</keyword>
<evidence type="ECO:0000256" key="1">
    <source>
        <dbReference type="ARBA" id="ARBA00004370"/>
    </source>
</evidence>
<protein>
    <recommendedName>
        <fullName evidence="9">Protein odr-4 homolog</fullName>
    </recommendedName>
</protein>
<feature type="transmembrane region" description="Helical" evidence="6">
    <location>
        <begin position="474"/>
        <end position="494"/>
    </location>
</feature>
<comment type="subcellular location">
    <subcellularLocation>
        <location evidence="1">Membrane</location>
    </subcellularLocation>
</comment>
<comment type="caution">
    <text evidence="7">The sequence shown here is derived from an EMBL/GenBank/DDBJ whole genome shotgun (WGS) entry which is preliminary data.</text>
</comment>
<evidence type="ECO:0000256" key="5">
    <source>
        <dbReference type="ARBA" id="ARBA00023136"/>
    </source>
</evidence>
<evidence type="ECO:0000256" key="6">
    <source>
        <dbReference type="SAM" id="Phobius"/>
    </source>
</evidence>
<organism evidence="7 8">
    <name type="scientific">Dryococelus australis</name>
    <dbReference type="NCBI Taxonomy" id="614101"/>
    <lineage>
        <taxon>Eukaryota</taxon>
        <taxon>Metazoa</taxon>
        <taxon>Ecdysozoa</taxon>
        <taxon>Arthropoda</taxon>
        <taxon>Hexapoda</taxon>
        <taxon>Insecta</taxon>
        <taxon>Pterygota</taxon>
        <taxon>Neoptera</taxon>
        <taxon>Polyneoptera</taxon>
        <taxon>Phasmatodea</taxon>
        <taxon>Verophasmatodea</taxon>
        <taxon>Anareolatae</taxon>
        <taxon>Phasmatidae</taxon>
        <taxon>Eurycanthinae</taxon>
        <taxon>Dryococelus</taxon>
    </lineage>
</organism>
<keyword evidence="8" id="KW-1185">Reference proteome</keyword>
<keyword evidence="4 6" id="KW-1133">Transmembrane helix</keyword>
<evidence type="ECO:0000256" key="3">
    <source>
        <dbReference type="ARBA" id="ARBA00022692"/>
    </source>
</evidence>
<keyword evidence="5 6" id="KW-0472">Membrane</keyword>
<dbReference type="InterPro" id="IPR029454">
    <property type="entry name" value="ODR-4-like"/>
</dbReference>
<dbReference type="Pfam" id="PF14778">
    <property type="entry name" value="ODR4-like"/>
    <property type="match status" value="2"/>
</dbReference>
<accession>A0ABQ9GI19</accession>
<evidence type="ECO:0000313" key="7">
    <source>
        <dbReference type="EMBL" id="KAJ8871668.1"/>
    </source>
</evidence>
<evidence type="ECO:0000313" key="8">
    <source>
        <dbReference type="Proteomes" id="UP001159363"/>
    </source>
</evidence>
<sequence length="497" mass="54727">MASHTVVLDEPLLSYLRALASGVSYTTGLVLGQKTWQRTFVVAHLARTPPPSSKDDDEAAAAAAALGSCDVDVGAAHYSGVHAVPELEARQHARLVTRMLPGGMWVLGTFVVGPGDVLADPVAAGQLLAVHRGLRAELARNRYLHGGCPGAMTLIVHLCTDTDELSAGRFVGKSPKLLLDMQSMNVKQGEYGAALVCQGGRGGREIPEKTRRPASSTGTIPKCGNPGVEVLARPLDWHSFSFQYDVDQSFLLDGRPRHRHLMADFLRKFHDDVARSTCLLDDKPWHVLQDRYASVKEFAADHSSRLTVVGLVQVGGGQLPENQDVVVEECAGRSRVRGSVMSSVYVQDDSTLRELVRAVKQDVVRSLASRIEIYWSLFPERDTEDGVRYVHELPKRVFVPLPFCRIELSDYLSVGLKISDSLGSFHKNLDVDIDIDNIKKSECDIIKLSINEQNDIQPQVDETYYQMTISDIKALAFTFFLVSMAIPALIVHLYQVQ</sequence>